<feature type="transmembrane region" description="Helical" evidence="9">
    <location>
        <begin position="89"/>
        <end position="108"/>
    </location>
</feature>
<keyword evidence="4" id="KW-0997">Cell inner membrane</keyword>
<sequence>MFSSLKKLAERLNLLIGYSSGLGILLMGIILFYEVVARYVFNSPTIWAQEISVFIFMWTMLAGAAYTLQVGKHVRIDLLVIRFSEKTQNYLEFFTSIMGMLFSAYVTLQGFEMLKVTLKYNKLSATPLRVPLWIPQLALPVGFGLLTLQFIIILGAKFPTFSGHEKKEGENQC</sequence>
<dbReference type="RefSeq" id="WP_013048701.1">
    <property type="nucleotide sequence ID" value="NC_014011.1"/>
</dbReference>
<dbReference type="Pfam" id="PF04290">
    <property type="entry name" value="DctQ"/>
    <property type="match status" value="1"/>
</dbReference>
<accession>D5EFV6</accession>
<evidence type="ECO:0000313" key="12">
    <source>
        <dbReference type="Proteomes" id="UP000002366"/>
    </source>
</evidence>
<dbReference type="PANTHER" id="PTHR35011">
    <property type="entry name" value="2,3-DIKETO-L-GULONATE TRAP TRANSPORTER SMALL PERMEASE PROTEIN YIAM"/>
    <property type="match status" value="1"/>
</dbReference>
<gene>
    <name evidence="11" type="ordered locus">Amico_1320</name>
</gene>
<reference evidence="11 12" key="1">
    <citation type="journal article" date="2010" name="Stand. Genomic Sci.">
        <title>Complete genome sequence of Aminobacterium colombiense type strain (ALA-1).</title>
        <authorList>
            <person name="Chertkov O."/>
            <person name="Sikorski J."/>
            <person name="Brambilla E."/>
            <person name="Lapidus A."/>
            <person name="Copeland A."/>
            <person name="Glavina Del Rio T."/>
            <person name="Nolan M."/>
            <person name="Lucas S."/>
            <person name="Tice H."/>
            <person name="Cheng J.F."/>
            <person name="Han C."/>
            <person name="Detter J.C."/>
            <person name="Bruce D."/>
            <person name="Tapia R."/>
            <person name="Goodwin L."/>
            <person name="Pitluck S."/>
            <person name="Liolios K."/>
            <person name="Ivanova N."/>
            <person name="Mavromatis K."/>
            <person name="Ovchinnikova G."/>
            <person name="Pati A."/>
            <person name="Chen A."/>
            <person name="Palaniappan K."/>
            <person name="Land M."/>
            <person name="Hauser L."/>
            <person name="Chang Y.J."/>
            <person name="Jeffries C.D."/>
            <person name="Spring S."/>
            <person name="Rohde M."/>
            <person name="Goker M."/>
            <person name="Bristow J."/>
            <person name="Eisen J.A."/>
            <person name="Markowitz V."/>
            <person name="Hugenholtz P."/>
            <person name="Kyrpides N.C."/>
            <person name="Klenk H.P."/>
        </authorList>
    </citation>
    <scope>NUCLEOTIDE SEQUENCE [LARGE SCALE GENOMIC DNA]</scope>
    <source>
        <strain evidence="12">DSM 12261 / ALA-1</strain>
    </source>
</reference>
<evidence type="ECO:0000256" key="4">
    <source>
        <dbReference type="ARBA" id="ARBA00022519"/>
    </source>
</evidence>
<evidence type="ECO:0000256" key="9">
    <source>
        <dbReference type="SAM" id="Phobius"/>
    </source>
</evidence>
<keyword evidence="2" id="KW-0813">Transport</keyword>
<evidence type="ECO:0000256" key="6">
    <source>
        <dbReference type="ARBA" id="ARBA00022989"/>
    </source>
</evidence>
<evidence type="ECO:0000256" key="1">
    <source>
        <dbReference type="ARBA" id="ARBA00004429"/>
    </source>
</evidence>
<keyword evidence="5 9" id="KW-0812">Transmembrane</keyword>
<comment type="subcellular location">
    <subcellularLocation>
        <location evidence="1">Cell inner membrane</location>
        <topology evidence="1">Multi-pass membrane protein</topology>
    </subcellularLocation>
</comment>
<keyword evidence="3" id="KW-1003">Cell membrane</keyword>
<keyword evidence="7 9" id="KW-0472">Membrane</keyword>
<dbReference type="GO" id="GO:0005886">
    <property type="term" value="C:plasma membrane"/>
    <property type="evidence" value="ECO:0007669"/>
    <property type="project" value="UniProtKB-SubCell"/>
</dbReference>
<comment type="similarity">
    <text evidence="8">Belongs to the TRAP transporter small permease family.</text>
</comment>
<dbReference type="Proteomes" id="UP000002366">
    <property type="component" value="Chromosome"/>
</dbReference>
<feature type="transmembrane region" description="Helical" evidence="9">
    <location>
        <begin position="12"/>
        <end position="33"/>
    </location>
</feature>
<feature type="transmembrane region" description="Helical" evidence="9">
    <location>
        <begin position="137"/>
        <end position="156"/>
    </location>
</feature>
<dbReference type="eggNOG" id="COG3090">
    <property type="taxonomic scope" value="Bacteria"/>
</dbReference>
<keyword evidence="12" id="KW-1185">Reference proteome</keyword>
<evidence type="ECO:0000259" key="10">
    <source>
        <dbReference type="Pfam" id="PF04290"/>
    </source>
</evidence>
<dbReference type="STRING" id="572547.Amico_1320"/>
<evidence type="ECO:0000256" key="8">
    <source>
        <dbReference type="ARBA" id="ARBA00038436"/>
    </source>
</evidence>
<dbReference type="EMBL" id="CP001997">
    <property type="protein sequence ID" value="ADE57438.1"/>
    <property type="molecule type" value="Genomic_DNA"/>
</dbReference>
<organism evidence="11 12">
    <name type="scientific">Aminobacterium colombiense (strain DSM 12261 / ALA-1)</name>
    <dbReference type="NCBI Taxonomy" id="572547"/>
    <lineage>
        <taxon>Bacteria</taxon>
        <taxon>Thermotogati</taxon>
        <taxon>Synergistota</taxon>
        <taxon>Synergistia</taxon>
        <taxon>Synergistales</taxon>
        <taxon>Aminobacteriaceae</taxon>
        <taxon>Aminobacterium</taxon>
    </lineage>
</organism>
<dbReference type="InterPro" id="IPR007387">
    <property type="entry name" value="TRAP_DctQ"/>
</dbReference>
<feature type="transmembrane region" description="Helical" evidence="9">
    <location>
        <begin position="45"/>
        <end position="68"/>
    </location>
</feature>
<dbReference type="KEGG" id="aco:Amico_1320"/>
<name>D5EFV6_AMICL</name>
<dbReference type="InterPro" id="IPR055348">
    <property type="entry name" value="DctQ"/>
</dbReference>
<evidence type="ECO:0000256" key="7">
    <source>
        <dbReference type="ARBA" id="ARBA00023136"/>
    </source>
</evidence>
<feature type="domain" description="Tripartite ATP-independent periplasmic transporters DctQ component" evidence="10">
    <location>
        <begin position="28"/>
        <end position="152"/>
    </location>
</feature>
<dbReference type="AlphaFoldDB" id="D5EFV6"/>
<evidence type="ECO:0000256" key="3">
    <source>
        <dbReference type="ARBA" id="ARBA00022475"/>
    </source>
</evidence>
<evidence type="ECO:0000256" key="2">
    <source>
        <dbReference type="ARBA" id="ARBA00022448"/>
    </source>
</evidence>
<proteinExistence type="inferred from homology"/>
<protein>
    <submittedName>
        <fullName evidence="11">Tripartite ATP-independent periplasmic transporter DctQ component</fullName>
    </submittedName>
</protein>
<evidence type="ECO:0000256" key="5">
    <source>
        <dbReference type="ARBA" id="ARBA00022692"/>
    </source>
</evidence>
<keyword evidence="6 9" id="KW-1133">Transmembrane helix</keyword>
<evidence type="ECO:0000313" key="11">
    <source>
        <dbReference type="EMBL" id="ADE57438.1"/>
    </source>
</evidence>
<dbReference type="HOGENOM" id="CLU_086356_2_3_0"/>